<evidence type="ECO:0000256" key="4">
    <source>
        <dbReference type="ARBA" id="ARBA00022640"/>
    </source>
</evidence>
<dbReference type="InterPro" id="IPR008991">
    <property type="entry name" value="Translation_prot_SH3-like_sf"/>
</dbReference>
<gene>
    <name evidence="9" type="ORF">GOCE00092_LOCUS28542</name>
</gene>
<evidence type="ECO:0000256" key="1">
    <source>
        <dbReference type="ARBA" id="ARBA00004229"/>
    </source>
</evidence>
<comment type="subcellular location">
    <subcellularLocation>
        <location evidence="1">Plastid</location>
        <location evidence="1">Chloroplast</location>
    </subcellularLocation>
</comment>
<organism evidence="9">
    <name type="scientific">Grammatophora oceanica</name>
    <dbReference type="NCBI Taxonomy" id="210454"/>
    <lineage>
        <taxon>Eukaryota</taxon>
        <taxon>Sar</taxon>
        <taxon>Stramenopiles</taxon>
        <taxon>Ochrophyta</taxon>
        <taxon>Bacillariophyta</taxon>
        <taxon>Fragilariophyceae</taxon>
        <taxon>Fragilariophycidae</taxon>
        <taxon>Rhabdonematales</taxon>
        <taxon>Grammatophoraceae</taxon>
        <taxon>Grammatophora</taxon>
    </lineage>
</organism>
<evidence type="ECO:0000313" key="9">
    <source>
        <dbReference type="EMBL" id="CAD9313080.1"/>
    </source>
</evidence>
<accession>A0A7S1VW06</accession>
<dbReference type="EMBL" id="HBGK01054116">
    <property type="protein sequence ID" value="CAD9313080.1"/>
    <property type="molecule type" value="Transcribed_RNA"/>
</dbReference>
<dbReference type="SUPFAM" id="SSF50104">
    <property type="entry name" value="Translation proteins SH3-like domain"/>
    <property type="match status" value="1"/>
</dbReference>
<dbReference type="Gene3D" id="2.30.30.790">
    <property type="match status" value="1"/>
</dbReference>
<keyword evidence="6" id="KW-0687">Ribonucleoprotein</keyword>
<keyword evidence="5" id="KW-0689">Ribosomal protein</keyword>
<comment type="similarity">
    <text evidence="2">Belongs to the bacterial ribosomal protein bL19 family.</text>
</comment>
<dbReference type="GO" id="GO:0005762">
    <property type="term" value="C:mitochondrial large ribosomal subunit"/>
    <property type="evidence" value="ECO:0007669"/>
    <property type="project" value="TreeGrafter"/>
</dbReference>
<evidence type="ECO:0000256" key="8">
    <source>
        <dbReference type="SAM" id="MobiDB-lite"/>
    </source>
</evidence>
<evidence type="ECO:0000256" key="5">
    <source>
        <dbReference type="ARBA" id="ARBA00022980"/>
    </source>
</evidence>
<dbReference type="GO" id="GO:0003735">
    <property type="term" value="F:structural constituent of ribosome"/>
    <property type="evidence" value="ECO:0007669"/>
    <property type="project" value="InterPro"/>
</dbReference>
<keyword evidence="4" id="KW-0934">Plastid</keyword>
<evidence type="ECO:0000256" key="3">
    <source>
        <dbReference type="ARBA" id="ARBA00022528"/>
    </source>
</evidence>
<sequence>MLRHLSLLSTKQSRSSLSAPSFRQQQVRGKKWSARKKFISPLKVGTPAYQSLEDMHFAHFGNRPRFNNRKKFKSPIRRASKLLSELTKEQVEKNKAERPKIFGPKLRVGDAIEVEMVDEGGIHSDNLCIYRGTILAFDRPHLARSIMIRDVLRGTELEHKIPLHSPLLRRITVLYKNWIFKGRRPVKKAKLYYMRHMNPNHFQVTGVLAGPKAKKTHLVEQQMDEEV</sequence>
<dbReference type="InterPro" id="IPR038657">
    <property type="entry name" value="Ribosomal_bL19_sf"/>
</dbReference>
<dbReference type="Pfam" id="PF01245">
    <property type="entry name" value="Ribosomal_L19"/>
    <property type="match status" value="1"/>
</dbReference>
<reference evidence="9" key="1">
    <citation type="submission" date="2021-01" db="EMBL/GenBank/DDBJ databases">
        <authorList>
            <person name="Corre E."/>
            <person name="Pelletier E."/>
            <person name="Niang G."/>
            <person name="Scheremetjew M."/>
            <person name="Finn R."/>
            <person name="Kale V."/>
            <person name="Holt S."/>
            <person name="Cochrane G."/>
            <person name="Meng A."/>
            <person name="Brown T."/>
            <person name="Cohen L."/>
        </authorList>
    </citation>
    <scope>NUCLEOTIDE SEQUENCE</scope>
    <source>
        <strain evidence="9">CCMP 410</strain>
    </source>
</reference>
<evidence type="ECO:0000256" key="7">
    <source>
        <dbReference type="ARBA" id="ARBA00035376"/>
    </source>
</evidence>
<dbReference type="GO" id="GO:0006412">
    <property type="term" value="P:translation"/>
    <property type="evidence" value="ECO:0007669"/>
    <property type="project" value="InterPro"/>
</dbReference>
<feature type="compositionally biased region" description="Polar residues" evidence="8">
    <location>
        <begin position="7"/>
        <end position="24"/>
    </location>
</feature>
<dbReference type="GO" id="GO:0009507">
    <property type="term" value="C:chloroplast"/>
    <property type="evidence" value="ECO:0007669"/>
    <property type="project" value="UniProtKB-SubCell"/>
</dbReference>
<dbReference type="PANTHER" id="PTHR15680">
    <property type="entry name" value="RIBOSOMAL PROTEIN L19"/>
    <property type="match status" value="1"/>
</dbReference>
<dbReference type="InterPro" id="IPR001857">
    <property type="entry name" value="Ribosomal_bL19"/>
</dbReference>
<dbReference type="PANTHER" id="PTHR15680:SF9">
    <property type="entry name" value="LARGE RIBOSOMAL SUBUNIT PROTEIN BL19M"/>
    <property type="match status" value="1"/>
</dbReference>
<proteinExistence type="inferred from homology"/>
<evidence type="ECO:0000256" key="2">
    <source>
        <dbReference type="ARBA" id="ARBA00005781"/>
    </source>
</evidence>
<dbReference type="AlphaFoldDB" id="A0A7S1VW06"/>
<evidence type="ECO:0000256" key="6">
    <source>
        <dbReference type="ARBA" id="ARBA00023274"/>
    </source>
</evidence>
<keyword evidence="3" id="KW-0150">Chloroplast</keyword>
<name>A0A7S1VW06_9STRA</name>
<feature type="region of interest" description="Disordered" evidence="8">
    <location>
        <begin position="1"/>
        <end position="24"/>
    </location>
</feature>
<protein>
    <recommendedName>
        <fullName evidence="7">50S ribosomal protein L19, chloroplastic</fullName>
    </recommendedName>
</protein>